<organism evidence="2 3">
    <name type="scientific">Paenibacillus validus</name>
    <dbReference type="NCBI Taxonomy" id="44253"/>
    <lineage>
        <taxon>Bacteria</taxon>
        <taxon>Bacillati</taxon>
        <taxon>Bacillota</taxon>
        <taxon>Bacilli</taxon>
        <taxon>Bacillales</taxon>
        <taxon>Paenibacillaceae</taxon>
        <taxon>Paenibacillus</taxon>
    </lineage>
</organism>
<evidence type="ECO:0000256" key="1">
    <source>
        <dbReference type="SAM" id="Phobius"/>
    </source>
</evidence>
<name>A0A7X3CQL2_9BACL</name>
<feature type="transmembrane region" description="Helical" evidence="1">
    <location>
        <begin position="139"/>
        <end position="156"/>
    </location>
</feature>
<dbReference type="Proteomes" id="UP000450917">
    <property type="component" value="Unassembled WGS sequence"/>
</dbReference>
<keyword evidence="1" id="KW-0472">Membrane</keyword>
<reference evidence="2 3" key="1">
    <citation type="submission" date="2019-11" db="EMBL/GenBank/DDBJ databases">
        <title>Draft genome sequences of five Paenibacillus species of dairy origin.</title>
        <authorList>
            <person name="Olajide A.M."/>
            <person name="Chen S."/>
            <person name="Lapointe G."/>
        </authorList>
    </citation>
    <scope>NUCLEOTIDE SEQUENCE [LARGE SCALE GENOMIC DNA]</scope>
    <source>
        <strain evidence="2 3">2CS3</strain>
    </source>
</reference>
<comment type="caution">
    <text evidence="2">The sequence shown here is derived from an EMBL/GenBank/DDBJ whole genome shotgun (WGS) entry which is preliminary data.</text>
</comment>
<keyword evidence="1" id="KW-0812">Transmembrane</keyword>
<dbReference type="RefSeq" id="WP_127605938.1">
    <property type="nucleotide sequence ID" value="NZ_JARTHJ010000054.1"/>
</dbReference>
<evidence type="ECO:0000313" key="2">
    <source>
        <dbReference type="EMBL" id="MUG69760.1"/>
    </source>
</evidence>
<accession>A0A7X3CQL2</accession>
<feature type="transmembrane region" description="Helical" evidence="1">
    <location>
        <begin position="202"/>
        <end position="219"/>
    </location>
</feature>
<dbReference type="AlphaFoldDB" id="A0A7X3CQL2"/>
<keyword evidence="3" id="KW-1185">Reference proteome</keyword>
<keyword evidence="1" id="KW-1133">Transmembrane helix</keyword>
<feature type="transmembrane region" description="Helical" evidence="1">
    <location>
        <begin position="12"/>
        <end position="32"/>
    </location>
</feature>
<feature type="transmembrane region" description="Helical" evidence="1">
    <location>
        <begin position="163"/>
        <end position="182"/>
    </location>
</feature>
<evidence type="ECO:0000313" key="3">
    <source>
        <dbReference type="Proteomes" id="UP000450917"/>
    </source>
</evidence>
<feature type="transmembrane region" description="Helical" evidence="1">
    <location>
        <begin position="87"/>
        <end position="106"/>
    </location>
</feature>
<gene>
    <name evidence="2" type="ORF">GNP93_03610</name>
</gene>
<sequence length="232" mass="25827">MSKMISDLKGLYSPMAAVPALYLLLLHISIWLGDPEIPKNMTTYNEMAFLPLVPMVCTLYFQRELGGTLEIYATFPVSFPRMIWRKLLLISATLLALHGGMVGSYVCRYGQIRTEIFSYAGGGSTRGEAGWLQLLLQAWPAYMSMTALSLLFILAFKKLYSGAAAGFALWLAEVLSEGRLLGHGALFTHHIPPEATFTANRWMHAAAAIAIVGFTIILANRRERWIVHDELE</sequence>
<dbReference type="EMBL" id="WNZX01000002">
    <property type="protein sequence ID" value="MUG69760.1"/>
    <property type="molecule type" value="Genomic_DNA"/>
</dbReference>
<protein>
    <submittedName>
        <fullName evidence="2">Uncharacterized protein</fullName>
    </submittedName>
</protein>
<proteinExistence type="predicted"/>